<comment type="subcellular location">
    <subcellularLocation>
        <location evidence="5">Endomembrane system</location>
        <topology evidence="5">Single-pass membrane protein</topology>
    </subcellularLocation>
</comment>
<evidence type="ECO:0000259" key="9">
    <source>
        <dbReference type="PROSITE" id="PS50076"/>
    </source>
</evidence>
<organism evidence="10 11">
    <name type="scientific">Naganishia liquefaciens</name>
    <dbReference type="NCBI Taxonomy" id="104408"/>
    <lineage>
        <taxon>Eukaryota</taxon>
        <taxon>Fungi</taxon>
        <taxon>Dikarya</taxon>
        <taxon>Basidiomycota</taxon>
        <taxon>Agaricomycotina</taxon>
        <taxon>Tremellomycetes</taxon>
        <taxon>Filobasidiales</taxon>
        <taxon>Filobasidiaceae</taxon>
        <taxon>Naganishia</taxon>
    </lineage>
</organism>
<feature type="region of interest" description="Disordered" evidence="6">
    <location>
        <begin position="347"/>
        <end position="377"/>
    </location>
</feature>
<keyword evidence="3 7" id="KW-1133">Transmembrane helix</keyword>
<evidence type="ECO:0000256" key="1">
    <source>
        <dbReference type="ARBA" id="ARBA00022692"/>
    </source>
</evidence>
<keyword evidence="4 7" id="KW-0472">Membrane</keyword>
<feature type="region of interest" description="Disordered" evidence="6">
    <location>
        <begin position="226"/>
        <end position="258"/>
    </location>
</feature>
<evidence type="ECO:0000256" key="6">
    <source>
        <dbReference type="SAM" id="MobiDB-lite"/>
    </source>
</evidence>
<dbReference type="InterPro" id="IPR001623">
    <property type="entry name" value="DnaJ_domain"/>
</dbReference>
<evidence type="ECO:0000256" key="8">
    <source>
        <dbReference type="SAM" id="SignalP"/>
    </source>
</evidence>
<dbReference type="PROSITE" id="PS00636">
    <property type="entry name" value="DNAJ_1"/>
    <property type="match status" value="1"/>
</dbReference>
<feature type="region of interest" description="Disordered" evidence="6">
    <location>
        <begin position="169"/>
        <end position="193"/>
    </location>
</feature>
<evidence type="ECO:0000256" key="3">
    <source>
        <dbReference type="ARBA" id="ARBA00022989"/>
    </source>
</evidence>
<name>A0A8H3TW21_9TREE</name>
<keyword evidence="1 7" id="KW-0812">Transmembrane</keyword>
<keyword evidence="2 8" id="KW-0732">Signal</keyword>
<gene>
    <name evidence="10" type="ORF">NliqN6_5038</name>
</gene>
<accession>A0A8H3TW21</accession>
<dbReference type="PANTHER" id="PTHR44653:SF2">
    <property type="entry name" value="DNAJ HOMOLOG SUBFAMILY C MEMBER 1"/>
    <property type="match status" value="1"/>
</dbReference>
<dbReference type="Proteomes" id="UP000620104">
    <property type="component" value="Unassembled WGS sequence"/>
</dbReference>
<feature type="chain" id="PRO_5034307843" description="J domain-containing protein" evidence="8">
    <location>
        <begin position="19"/>
        <end position="377"/>
    </location>
</feature>
<keyword evidence="11" id="KW-1185">Reference proteome</keyword>
<reference evidence="10" key="1">
    <citation type="submission" date="2020-07" db="EMBL/GenBank/DDBJ databases">
        <title>Draft Genome Sequence of a Deep-Sea Yeast, Naganishia (Cryptococcus) liquefaciens strain N6.</title>
        <authorList>
            <person name="Han Y.W."/>
            <person name="Kajitani R."/>
            <person name="Morimoto H."/>
            <person name="Parhat M."/>
            <person name="Tsubouchi H."/>
            <person name="Bakenova O."/>
            <person name="Ogata M."/>
            <person name="Argunhan B."/>
            <person name="Aoki R."/>
            <person name="Kajiwara S."/>
            <person name="Itoh T."/>
            <person name="Iwasaki H."/>
        </authorList>
    </citation>
    <scope>NUCLEOTIDE SEQUENCE</scope>
    <source>
        <strain evidence="10">N6</strain>
    </source>
</reference>
<dbReference type="CDD" id="cd06257">
    <property type="entry name" value="DnaJ"/>
    <property type="match status" value="1"/>
</dbReference>
<proteinExistence type="predicted"/>
<dbReference type="GO" id="GO:0012505">
    <property type="term" value="C:endomembrane system"/>
    <property type="evidence" value="ECO:0007669"/>
    <property type="project" value="UniProtKB-SubCell"/>
</dbReference>
<dbReference type="PRINTS" id="PR00625">
    <property type="entry name" value="JDOMAIN"/>
</dbReference>
<protein>
    <recommendedName>
        <fullName evidence="9">J domain-containing protein</fullName>
    </recommendedName>
</protein>
<evidence type="ECO:0000256" key="2">
    <source>
        <dbReference type="ARBA" id="ARBA00022729"/>
    </source>
</evidence>
<dbReference type="PANTHER" id="PTHR44653">
    <property type="entry name" value="DNAJ HOMOLOG SUBFAMILY C MEMBER 1"/>
    <property type="match status" value="1"/>
</dbReference>
<dbReference type="SMART" id="SM00271">
    <property type="entry name" value="DnaJ"/>
    <property type="match status" value="1"/>
</dbReference>
<dbReference type="PROSITE" id="PS50076">
    <property type="entry name" value="DNAJ_2"/>
    <property type="match status" value="1"/>
</dbReference>
<dbReference type="EMBL" id="BLZA01000030">
    <property type="protein sequence ID" value="GHJ88636.1"/>
    <property type="molecule type" value="Genomic_DNA"/>
</dbReference>
<dbReference type="OrthoDB" id="413400at2759"/>
<evidence type="ECO:0000256" key="5">
    <source>
        <dbReference type="ARBA" id="ARBA00037847"/>
    </source>
</evidence>
<evidence type="ECO:0000256" key="7">
    <source>
        <dbReference type="SAM" id="Phobius"/>
    </source>
</evidence>
<evidence type="ECO:0000313" key="10">
    <source>
        <dbReference type="EMBL" id="GHJ88636.1"/>
    </source>
</evidence>
<dbReference type="SUPFAM" id="SSF46565">
    <property type="entry name" value="Chaperone J-domain"/>
    <property type="match status" value="1"/>
</dbReference>
<evidence type="ECO:0000313" key="11">
    <source>
        <dbReference type="Proteomes" id="UP000620104"/>
    </source>
</evidence>
<sequence>MKLFSVLALVALLTCVLAWTKEDHEIFDLVSALEASEGKDTTFYSFLGVAPQAQLKDINRQYRKRSLDLHPDKNPNVKDVHARFARLGTITEILRDPIKRTRYDFFFKNGVPKWRGTGYYYSRFRPSILHVLSFLVLLSSLVHYAILRVNYRRDRERIEYFTRAALAKAGGSGSLTNGSTTPTTDAGSPDANGQDGVLASVIDQVESTSALTNASTTVISKRQAKLQAREAKKDKNKRGAVASPVPSGTSTPAPVAVTSRRRKVRVPMVEGSEFSQNLELVVVDGEVYMPDGDELTSITTLAQPPSWHSVWPVVVYDSLIARFKTPTQGGHEDTDIAPESLEGAFDVDGNSATALPRKKSSAGGKLAAMRRRKASLK</sequence>
<feature type="domain" description="J" evidence="9">
    <location>
        <begin position="42"/>
        <end position="107"/>
    </location>
</feature>
<dbReference type="Pfam" id="PF00226">
    <property type="entry name" value="DnaJ"/>
    <property type="match status" value="1"/>
</dbReference>
<feature type="signal peptide" evidence="8">
    <location>
        <begin position="1"/>
        <end position="18"/>
    </location>
</feature>
<evidence type="ECO:0000256" key="4">
    <source>
        <dbReference type="ARBA" id="ARBA00023136"/>
    </source>
</evidence>
<dbReference type="Gene3D" id="1.10.287.110">
    <property type="entry name" value="DnaJ domain"/>
    <property type="match status" value="1"/>
</dbReference>
<dbReference type="InterPro" id="IPR018253">
    <property type="entry name" value="DnaJ_domain_CS"/>
</dbReference>
<dbReference type="InterPro" id="IPR036869">
    <property type="entry name" value="J_dom_sf"/>
</dbReference>
<feature type="transmembrane region" description="Helical" evidence="7">
    <location>
        <begin position="128"/>
        <end position="147"/>
    </location>
</feature>
<feature type="compositionally biased region" description="Low complexity" evidence="6">
    <location>
        <begin position="169"/>
        <end position="184"/>
    </location>
</feature>
<dbReference type="InterPro" id="IPR052606">
    <property type="entry name" value="DnaJ_domain_protein"/>
</dbReference>
<feature type="compositionally biased region" description="Basic residues" evidence="6">
    <location>
        <begin position="368"/>
        <end position="377"/>
    </location>
</feature>
<comment type="caution">
    <text evidence="10">The sequence shown here is derived from an EMBL/GenBank/DDBJ whole genome shotgun (WGS) entry which is preliminary data.</text>
</comment>
<dbReference type="AlphaFoldDB" id="A0A8H3TW21"/>